<feature type="transmembrane region" description="Helical" evidence="2">
    <location>
        <begin position="12"/>
        <end position="34"/>
    </location>
</feature>
<feature type="transmembrane region" description="Helical" evidence="2">
    <location>
        <begin position="41"/>
        <end position="60"/>
    </location>
</feature>
<feature type="transmembrane region" description="Helical" evidence="2">
    <location>
        <begin position="106"/>
        <end position="125"/>
    </location>
</feature>
<keyword evidence="2" id="KW-0472">Membrane</keyword>
<keyword evidence="4" id="KW-1185">Reference proteome</keyword>
<gene>
    <name evidence="3" type="ORF">FF38_10832</name>
</gene>
<evidence type="ECO:0000313" key="4">
    <source>
        <dbReference type="Proteomes" id="UP000037069"/>
    </source>
</evidence>
<keyword evidence="2" id="KW-1133">Transmembrane helix</keyword>
<feature type="compositionally biased region" description="Basic and acidic residues" evidence="1">
    <location>
        <begin position="214"/>
        <end position="227"/>
    </location>
</feature>
<accession>A0A0L0CNA3</accession>
<name>A0A0L0CNA3_LUCCU</name>
<evidence type="ECO:0000256" key="2">
    <source>
        <dbReference type="SAM" id="Phobius"/>
    </source>
</evidence>
<dbReference type="Proteomes" id="UP000037069">
    <property type="component" value="Unassembled WGS sequence"/>
</dbReference>
<feature type="region of interest" description="Disordered" evidence="1">
    <location>
        <begin position="197"/>
        <end position="227"/>
    </location>
</feature>
<reference evidence="3 4" key="1">
    <citation type="journal article" date="2015" name="Nat. Commun.">
        <title>Lucilia cuprina genome unlocks parasitic fly biology to underpin future interventions.</title>
        <authorList>
            <person name="Anstead C.A."/>
            <person name="Korhonen P.K."/>
            <person name="Young N.D."/>
            <person name="Hall R.S."/>
            <person name="Jex A.R."/>
            <person name="Murali S.C."/>
            <person name="Hughes D.S."/>
            <person name="Lee S.F."/>
            <person name="Perry T."/>
            <person name="Stroehlein A.J."/>
            <person name="Ansell B.R."/>
            <person name="Breugelmans B."/>
            <person name="Hofmann A."/>
            <person name="Qu J."/>
            <person name="Dugan S."/>
            <person name="Lee S.L."/>
            <person name="Chao H."/>
            <person name="Dinh H."/>
            <person name="Han Y."/>
            <person name="Doddapaneni H.V."/>
            <person name="Worley K.C."/>
            <person name="Muzny D.M."/>
            <person name="Ioannidis P."/>
            <person name="Waterhouse R.M."/>
            <person name="Zdobnov E.M."/>
            <person name="James P.J."/>
            <person name="Bagnall N.H."/>
            <person name="Kotze A.C."/>
            <person name="Gibbs R.A."/>
            <person name="Richards S."/>
            <person name="Batterham P."/>
            <person name="Gasser R.B."/>
        </authorList>
    </citation>
    <scope>NUCLEOTIDE SEQUENCE [LARGE SCALE GENOMIC DNA]</scope>
    <source>
        <strain evidence="3 4">LS</strain>
        <tissue evidence="3">Full body</tissue>
    </source>
</reference>
<keyword evidence="2" id="KW-0812">Transmembrane</keyword>
<feature type="transmembrane region" description="Helical" evidence="2">
    <location>
        <begin position="137"/>
        <end position="156"/>
    </location>
</feature>
<proteinExistence type="predicted"/>
<feature type="compositionally biased region" description="Acidic residues" evidence="1">
    <location>
        <begin position="197"/>
        <end position="210"/>
    </location>
</feature>
<dbReference type="EMBL" id="JRES01000147">
    <property type="protein sequence ID" value="KNC33800.1"/>
    <property type="molecule type" value="Genomic_DNA"/>
</dbReference>
<evidence type="ECO:0000256" key="1">
    <source>
        <dbReference type="SAM" id="MobiDB-lite"/>
    </source>
</evidence>
<feature type="transmembrane region" description="Helical" evidence="2">
    <location>
        <begin position="168"/>
        <end position="186"/>
    </location>
</feature>
<evidence type="ECO:0000313" key="3">
    <source>
        <dbReference type="EMBL" id="KNC33800.1"/>
    </source>
</evidence>
<sequence>MVATIALDIMLFPVLWTSLLFYGLTTAVTIFRVFGRNGATIVIHIVTTVGLLFMIYVHFYDESHLIDVEYYKEETRLSYSMILDLKPKTPLPPRANFMALWLTYPMLYLTLASITGILCIFNLSLNVRKMFAGLHGTLGHTITMTFFLVCVFYAHYFKTYDLTVTIKMLYYLTYMIVMLSPNLISYSQILSKHYADEPEEEEVEDDDGIEVVEVSDKKEEQRKERKK</sequence>
<comment type="caution">
    <text evidence="3">The sequence shown here is derived from an EMBL/GenBank/DDBJ whole genome shotgun (WGS) entry which is preliminary data.</text>
</comment>
<organism evidence="3 4">
    <name type="scientific">Lucilia cuprina</name>
    <name type="common">Green bottle fly</name>
    <name type="synonym">Australian sheep blowfly</name>
    <dbReference type="NCBI Taxonomy" id="7375"/>
    <lineage>
        <taxon>Eukaryota</taxon>
        <taxon>Metazoa</taxon>
        <taxon>Ecdysozoa</taxon>
        <taxon>Arthropoda</taxon>
        <taxon>Hexapoda</taxon>
        <taxon>Insecta</taxon>
        <taxon>Pterygota</taxon>
        <taxon>Neoptera</taxon>
        <taxon>Endopterygota</taxon>
        <taxon>Diptera</taxon>
        <taxon>Brachycera</taxon>
        <taxon>Muscomorpha</taxon>
        <taxon>Oestroidea</taxon>
        <taxon>Calliphoridae</taxon>
        <taxon>Luciliinae</taxon>
        <taxon>Lucilia</taxon>
    </lineage>
</organism>
<dbReference type="AlphaFoldDB" id="A0A0L0CNA3"/>
<protein>
    <submittedName>
        <fullName evidence="3">Uncharacterized protein</fullName>
    </submittedName>
</protein>
<dbReference type="OrthoDB" id="10322625at2759"/>